<accession>A0AAP0S2D3</accession>
<keyword evidence="1" id="KW-0732">Signal</keyword>
<comment type="caution">
    <text evidence="2">The sequence shown here is derived from an EMBL/GenBank/DDBJ whole genome shotgun (WGS) entry which is preliminary data.</text>
</comment>
<proteinExistence type="predicted"/>
<keyword evidence="3" id="KW-1185">Reference proteome</keyword>
<dbReference type="EMBL" id="JBBPBK010000005">
    <property type="protein sequence ID" value="KAK9285799.1"/>
    <property type="molecule type" value="Genomic_DNA"/>
</dbReference>
<feature type="chain" id="PRO_5042939707" evidence="1">
    <location>
        <begin position="20"/>
        <end position="63"/>
    </location>
</feature>
<evidence type="ECO:0000313" key="3">
    <source>
        <dbReference type="Proteomes" id="UP001415857"/>
    </source>
</evidence>
<feature type="signal peptide" evidence="1">
    <location>
        <begin position="1"/>
        <end position="19"/>
    </location>
</feature>
<sequence length="63" mass="6934">MAVMVTLAMVVLVVEPRLAISCRQVDSALSPYISYLINGGNPTQAYCTSMKSLEKMIQTPKDR</sequence>
<dbReference type="Gene3D" id="1.10.110.10">
    <property type="entry name" value="Plant lipid-transfer and hydrophobic proteins"/>
    <property type="match status" value="1"/>
</dbReference>
<name>A0AAP0S2D3_LIQFO</name>
<evidence type="ECO:0000256" key="1">
    <source>
        <dbReference type="SAM" id="SignalP"/>
    </source>
</evidence>
<organism evidence="2 3">
    <name type="scientific">Liquidambar formosana</name>
    <name type="common">Formosan gum</name>
    <dbReference type="NCBI Taxonomy" id="63359"/>
    <lineage>
        <taxon>Eukaryota</taxon>
        <taxon>Viridiplantae</taxon>
        <taxon>Streptophyta</taxon>
        <taxon>Embryophyta</taxon>
        <taxon>Tracheophyta</taxon>
        <taxon>Spermatophyta</taxon>
        <taxon>Magnoliopsida</taxon>
        <taxon>eudicotyledons</taxon>
        <taxon>Gunneridae</taxon>
        <taxon>Pentapetalae</taxon>
        <taxon>Saxifragales</taxon>
        <taxon>Altingiaceae</taxon>
        <taxon>Liquidambar</taxon>
    </lineage>
</organism>
<dbReference type="AlphaFoldDB" id="A0AAP0S2D3"/>
<dbReference type="SUPFAM" id="SSF47699">
    <property type="entry name" value="Bifunctional inhibitor/lipid-transfer protein/seed storage 2S albumin"/>
    <property type="match status" value="1"/>
</dbReference>
<dbReference type="Proteomes" id="UP001415857">
    <property type="component" value="Unassembled WGS sequence"/>
</dbReference>
<evidence type="ECO:0000313" key="2">
    <source>
        <dbReference type="EMBL" id="KAK9285799.1"/>
    </source>
</evidence>
<gene>
    <name evidence="2" type="ORF">L1049_025000</name>
</gene>
<dbReference type="InterPro" id="IPR036312">
    <property type="entry name" value="Bifun_inhib/LTP/seed_sf"/>
</dbReference>
<reference evidence="2 3" key="1">
    <citation type="journal article" date="2024" name="Plant J.">
        <title>Genome sequences and population genomics reveal climatic adaptation and genomic divergence between two closely related sweetgum species.</title>
        <authorList>
            <person name="Xu W.Q."/>
            <person name="Ren C.Q."/>
            <person name="Zhang X.Y."/>
            <person name="Comes H.P."/>
            <person name="Liu X.H."/>
            <person name="Li Y.G."/>
            <person name="Kettle C.J."/>
            <person name="Jalonen R."/>
            <person name="Gaisberger H."/>
            <person name="Ma Y.Z."/>
            <person name="Qiu Y.X."/>
        </authorList>
    </citation>
    <scope>NUCLEOTIDE SEQUENCE [LARGE SCALE GENOMIC DNA]</scope>
    <source>
        <strain evidence="2">Hangzhou</strain>
    </source>
</reference>
<protein>
    <submittedName>
        <fullName evidence="2">Uncharacterized protein</fullName>
    </submittedName>
</protein>